<keyword evidence="5 6" id="KW-0472">Membrane</keyword>
<dbReference type="InterPro" id="IPR036458">
    <property type="entry name" value="Na:dicarbo_symporter_sf"/>
</dbReference>
<evidence type="ECO:0000256" key="6">
    <source>
        <dbReference type="RuleBase" id="RU361216"/>
    </source>
</evidence>
<dbReference type="PRINTS" id="PR00173">
    <property type="entry name" value="EDTRNSPORT"/>
</dbReference>
<dbReference type="OrthoDB" id="5877963at2759"/>
<dbReference type="InterPro" id="IPR050746">
    <property type="entry name" value="DAACS"/>
</dbReference>
<dbReference type="EMBL" id="UZAE01006797">
    <property type="protein sequence ID" value="VDO02222.1"/>
    <property type="molecule type" value="Genomic_DNA"/>
</dbReference>
<dbReference type="GO" id="GO:0005886">
    <property type="term" value="C:plasma membrane"/>
    <property type="evidence" value="ECO:0007669"/>
    <property type="project" value="TreeGrafter"/>
</dbReference>
<evidence type="ECO:0000313" key="9">
    <source>
        <dbReference type="WBParaSite" id="HNAJ_0000636601-mRNA-1"/>
    </source>
</evidence>
<dbReference type="WBParaSite" id="HNAJ_0000636601-mRNA-1">
    <property type="protein sequence ID" value="HNAJ_0000636601-mRNA-1"/>
    <property type="gene ID" value="HNAJ_0000636601"/>
</dbReference>
<dbReference type="PANTHER" id="PTHR11958">
    <property type="entry name" value="SODIUM/DICARBOXYLATE SYMPORTER-RELATED"/>
    <property type="match status" value="1"/>
</dbReference>
<comment type="caution">
    <text evidence="6">Lacks conserved residue(s) required for the propagation of feature annotation.</text>
</comment>
<dbReference type="GO" id="GO:0015501">
    <property type="term" value="F:glutamate:sodium symporter activity"/>
    <property type="evidence" value="ECO:0007669"/>
    <property type="project" value="TreeGrafter"/>
</dbReference>
<gene>
    <name evidence="7" type="ORF">HNAJ_LOCUS6362</name>
</gene>
<keyword evidence="6" id="KW-0769">Symport</keyword>
<dbReference type="InterPro" id="IPR001991">
    <property type="entry name" value="Na-dicarboxylate_symporter"/>
</dbReference>
<dbReference type="STRING" id="102285.A0A0R3TH25"/>
<reference evidence="9" key="1">
    <citation type="submission" date="2017-02" db="UniProtKB">
        <authorList>
            <consortium name="WormBaseParasite"/>
        </authorList>
    </citation>
    <scope>IDENTIFICATION</scope>
</reference>
<comment type="subcellular location">
    <subcellularLocation>
        <location evidence="1 6">Membrane</location>
        <topology evidence="1 6">Multi-pass membrane protein</topology>
    </subcellularLocation>
</comment>
<evidence type="ECO:0000256" key="4">
    <source>
        <dbReference type="ARBA" id="ARBA00022989"/>
    </source>
</evidence>
<name>A0A0R3TH25_RODNA</name>
<evidence type="ECO:0000313" key="8">
    <source>
        <dbReference type="Proteomes" id="UP000278807"/>
    </source>
</evidence>
<reference evidence="7 8" key="2">
    <citation type="submission" date="2018-11" db="EMBL/GenBank/DDBJ databases">
        <authorList>
            <consortium name="Pathogen Informatics"/>
        </authorList>
    </citation>
    <scope>NUCLEOTIDE SEQUENCE [LARGE SCALE GENOMIC DNA]</scope>
</reference>
<feature type="transmembrane region" description="Helical" evidence="6">
    <location>
        <begin position="69"/>
        <end position="92"/>
    </location>
</feature>
<dbReference type="GO" id="GO:0005313">
    <property type="term" value="F:L-glutamate transmembrane transporter activity"/>
    <property type="evidence" value="ECO:0007669"/>
    <property type="project" value="TreeGrafter"/>
</dbReference>
<dbReference type="AlphaFoldDB" id="A0A0R3TH25"/>
<evidence type="ECO:0000313" key="7">
    <source>
        <dbReference type="EMBL" id="VDO02222.1"/>
    </source>
</evidence>
<dbReference type="PANTHER" id="PTHR11958:SF63">
    <property type="entry name" value="AMINO ACID TRANSPORTER"/>
    <property type="match status" value="1"/>
</dbReference>
<accession>A0A0R3TH25</accession>
<feature type="transmembrane region" description="Helical" evidence="6">
    <location>
        <begin position="30"/>
        <end position="49"/>
    </location>
</feature>
<keyword evidence="8" id="KW-1185">Reference proteome</keyword>
<feature type="transmembrane region" description="Helical" evidence="6">
    <location>
        <begin position="196"/>
        <end position="215"/>
    </location>
</feature>
<dbReference type="Gene3D" id="1.10.3860.10">
    <property type="entry name" value="Sodium:dicarboxylate symporter"/>
    <property type="match status" value="1"/>
</dbReference>
<organism evidence="9">
    <name type="scientific">Rodentolepis nana</name>
    <name type="common">Dwarf tapeworm</name>
    <name type="synonym">Hymenolepis nana</name>
    <dbReference type="NCBI Taxonomy" id="102285"/>
    <lineage>
        <taxon>Eukaryota</taxon>
        <taxon>Metazoa</taxon>
        <taxon>Spiralia</taxon>
        <taxon>Lophotrochozoa</taxon>
        <taxon>Platyhelminthes</taxon>
        <taxon>Cestoda</taxon>
        <taxon>Eucestoda</taxon>
        <taxon>Cyclophyllidea</taxon>
        <taxon>Hymenolepididae</taxon>
        <taxon>Rodentolepis</taxon>
    </lineage>
</organism>
<evidence type="ECO:0000256" key="2">
    <source>
        <dbReference type="ARBA" id="ARBA00022448"/>
    </source>
</evidence>
<dbReference type="Proteomes" id="UP000278807">
    <property type="component" value="Unassembled WGS sequence"/>
</dbReference>
<evidence type="ECO:0000256" key="1">
    <source>
        <dbReference type="ARBA" id="ARBA00004141"/>
    </source>
</evidence>
<dbReference type="Pfam" id="PF00375">
    <property type="entry name" value="SDF"/>
    <property type="match status" value="1"/>
</dbReference>
<keyword evidence="2 6" id="KW-0813">Transport</keyword>
<keyword evidence="4 6" id="KW-1133">Transmembrane helix</keyword>
<evidence type="ECO:0000256" key="5">
    <source>
        <dbReference type="ARBA" id="ARBA00023136"/>
    </source>
</evidence>
<evidence type="ECO:0000256" key="3">
    <source>
        <dbReference type="ARBA" id="ARBA00022692"/>
    </source>
</evidence>
<protein>
    <recommendedName>
        <fullName evidence="6">Amino acid transporter</fullName>
    </recommendedName>
</protein>
<comment type="similarity">
    <text evidence="6">Belongs to the dicarboxylate/amino acid:cation symporter (DAACS) (TC 2.A.23) family.</text>
</comment>
<dbReference type="SUPFAM" id="SSF118215">
    <property type="entry name" value="Proton glutamate symport protein"/>
    <property type="match status" value="1"/>
</dbReference>
<sequence length="241" mass="25898">MSSNSSQSSYRTEVTAKSRNKCVAFMVNNWFMFATLLGVIIGFGIGFGVRTTNPNATTITWISMIGDIYLRVLQLTILPLITSNILVVIASLEPKKNGAISVVGICYIIVVNFIGSIIGTACSCIIKPGTHGLVKPEEPDTPLVGSGLTASDIFKDIFYNFFPDNIVGVTIFQYRTEVVNYTTNEKEGNSMKGGTNMVGVLFCAMVFGAAANAVGEVAKPMVLFFKAVAATVSKLMNAFLM</sequence>
<proteinExistence type="inferred from homology"/>
<keyword evidence="3 6" id="KW-0812">Transmembrane</keyword>
<dbReference type="GO" id="GO:0015175">
    <property type="term" value="F:neutral L-amino acid transmembrane transporter activity"/>
    <property type="evidence" value="ECO:0007669"/>
    <property type="project" value="TreeGrafter"/>
</dbReference>
<feature type="transmembrane region" description="Helical" evidence="6">
    <location>
        <begin position="98"/>
        <end position="126"/>
    </location>
</feature>